<name>A0A2Z6NYA7_TRISU</name>
<organism evidence="2 3">
    <name type="scientific">Trifolium subterraneum</name>
    <name type="common">Subterranean clover</name>
    <dbReference type="NCBI Taxonomy" id="3900"/>
    <lineage>
        <taxon>Eukaryota</taxon>
        <taxon>Viridiplantae</taxon>
        <taxon>Streptophyta</taxon>
        <taxon>Embryophyta</taxon>
        <taxon>Tracheophyta</taxon>
        <taxon>Spermatophyta</taxon>
        <taxon>Magnoliopsida</taxon>
        <taxon>eudicotyledons</taxon>
        <taxon>Gunneridae</taxon>
        <taxon>Pentapetalae</taxon>
        <taxon>rosids</taxon>
        <taxon>fabids</taxon>
        <taxon>Fabales</taxon>
        <taxon>Fabaceae</taxon>
        <taxon>Papilionoideae</taxon>
        <taxon>50 kb inversion clade</taxon>
        <taxon>NPAAA clade</taxon>
        <taxon>Hologalegina</taxon>
        <taxon>IRL clade</taxon>
        <taxon>Trifolieae</taxon>
        <taxon>Trifolium</taxon>
    </lineage>
</organism>
<proteinExistence type="predicted"/>
<feature type="region of interest" description="Disordered" evidence="1">
    <location>
        <begin position="1"/>
        <end position="27"/>
    </location>
</feature>
<dbReference type="Proteomes" id="UP000242715">
    <property type="component" value="Unassembled WGS sequence"/>
</dbReference>
<gene>
    <name evidence="2" type="ORF">TSUD_316350</name>
</gene>
<accession>A0A2Z6NYA7</accession>
<dbReference type="EMBL" id="DF973632">
    <property type="protein sequence ID" value="GAU36509.1"/>
    <property type="molecule type" value="Genomic_DNA"/>
</dbReference>
<evidence type="ECO:0000313" key="2">
    <source>
        <dbReference type="EMBL" id="GAU36509.1"/>
    </source>
</evidence>
<dbReference type="AlphaFoldDB" id="A0A2Z6NYA7"/>
<evidence type="ECO:0000256" key="1">
    <source>
        <dbReference type="SAM" id="MobiDB-lite"/>
    </source>
</evidence>
<reference evidence="3" key="1">
    <citation type="journal article" date="2017" name="Front. Plant Sci.">
        <title>Climate Clever Clovers: New Paradigm to Reduce the Environmental Footprint of Ruminants by Breeding Low Methanogenic Forages Utilizing Haplotype Variation.</title>
        <authorList>
            <person name="Kaur P."/>
            <person name="Appels R."/>
            <person name="Bayer P.E."/>
            <person name="Keeble-Gagnere G."/>
            <person name="Wang J."/>
            <person name="Hirakawa H."/>
            <person name="Shirasawa K."/>
            <person name="Vercoe P."/>
            <person name="Stefanova K."/>
            <person name="Durmic Z."/>
            <person name="Nichols P."/>
            <person name="Revell C."/>
            <person name="Isobe S.N."/>
            <person name="Edwards D."/>
            <person name="Erskine W."/>
        </authorList>
    </citation>
    <scope>NUCLEOTIDE SEQUENCE [LARGE SCALE GENOMIC DNA]</scope>
    <source>
        <strain evidence="3">cv. Daliak</strain>
    </source>
</reference>
<sequence length="84" mass="9525">MRVKGHEDGIVKNEDTKDQRKQKDSKLTKSDLNHIIDHTIVDRTFQLLGVGILPVLMTDKLWRDVSDCSVNNDVTFMPFSPSGV</sequence>
<protein>
    <submittedName>
        <fullName evidence="2">Uncharacterized protein</fullName>
    </submittedName>
</protein>
<evidence type="ECO:0000313" key="3">
    <source>
        <dbReference type="Proteomes" id="UP000242715"/>
    </source>
</evidence>
<keyword evidence="3" id="KW-1185">Reference proteome</keyword>